<proteinExistence type="predicted"/>
<name>A0AAN9QLB3_CANGL</name>
<accession>A0AAN9QLB3</accession>
<evidence type="ECO:0000313" key="2">
    <source>
        <dbReference type="Proteomes" id="UP001367508"/>
    </source>
</evidence>
<gene>
    <name evidence="1" type="ORF">VNO77_19366</name>
</gene>
<dbReference type="Proteomes" id="UP001367508">
    <property type="component" value="Unassembled WGS sequence"/>
</dbReference>
<organism evidence="1 2">
    <name type="scientific">Canavalia gladiata</name>
    <name type="common">Sword bean</name>
    <name type="synonym">Dolichos gladiatus</name>
    <dbReference type="NCBI Taxonomy" id="3824"/>
    <lineage>
        <taxon>Eukaryota</taxon>
        <taxon>Viridiplantae</taxon>
        <taxon>Streptophyta</taxon>
        <taxon>Embryophyta</taxon>
        <taxon>Tracheophyta</taxon>
        <taxon>Spermatophyta</taxon>
        <taxon>Magnoliopsida</taxon>
        <taxon>eudicotyledons</taxon>
        <taxon>Gunneridae</taxon>
        <taxon>Pentapetalae</taxon>
        <taxon>rosids</taxon>
        <taxon>fabids</taxon>
        <taxon>Fabales</taxon>
        <taxon>Fabaceae</taxon>
        <taxon>Papilionoideae</taxon>
        <taxon>50 kb inversion clade</taxon>
        <taxon>NPAAA clade</taxon>
        <taxon>indigoferoid/millettioid clade</taxon>
        <taxon>Phaseoleae</taxon>
        <taxon>Canavalia</taxon>
    </lineage>
</organism>
<keyword evidence="2" id="KW-1185">Reference proteome</keyword>
<comment type="caution">
    <text evidence="1">The sequence shown here is derived from an EMBL/GenBank/DDBJ whole genome shotgun (WGS) entry which is preliminary data.</text>
</comment>
<sequence length="92" mass="10438">MGLQFCNFGLLRAILYFRENLGHFWYSGNYWGSVWVFWEFEGSLGILGIIGGQFGYFDGSMSWTSGARRQDMRLARFAMASASLPRGAYSPT</sequence>
<dbReference type="AlphaFoldDB" id="A0AAN9QLB3"/>
<evidence type="ECO:0000313" key="1">
    <source>
        <dbReference type="EMBL" id="KAK7338736.1"/>
    </source>
</evidence>
<dbReference type="EMBL" id="JAYMYQ010000004">
    <property type="protein sequence ID" value="KAK7338736.1"/>
    <property type="molecule type" value="Genomic_DNA"/>
</dbReference>
<reference evidence="1 2" key="1">
    <citation type="submission" date="2024-01" db="EMBL/GenBank/DDBJ databases">
        <title>The genomes of 5 underutilized Papilionoideae crops provide insights into root nodulation and disease resistanc.</title>
        <authorList>
            <person name="Jiang F."/>
        </authorList>
    </citation>
    <scope>NUCLEOTIDE SEQUENCE [LARGE SCALE GENOMIC DNA]</scope>
    <source>
        <strain evidence="1">LVBAO_FW01</strain>
        <tissue evidence="1">Leaves</tissue>
    </source>
</reference>
<protein>
    <submittedName>
        <fullName evidence="1">Uncharacterized protein</fullName>
    </submittedName>
</protein>